<organism evidence="6 7">
    <name type="scientific">Enterococcus florum</name>
    <dbReference type="NCBI Taxonomy" id="2480627"/>
    <lineage>
        <taxon>Bacteria</taxon>
        <taxon>Bacillati</taxon>
        <taxon>Bacillota</taxon>
        <taxon>Bacilli</taxon>
        <taxon>Lactobacillales</taxon>
        <taxon>Enterococcaceae</taxon>
        <taxon>Enterococcus</taxon>
    </lineage>
</organism>
<evidence type="ECO:0000313" key="6">
    <source>
        <dbReference type="EMBL" id="GCF92510.1"/>
    </source>
</evidence>
<dbReference type="InterPro" id="IPR038765">
    <property type="entry name" value="Papain-like_cys_pep_sf"/>
</dbReference>
<accession>A0A4P5P4F6</accession>
<evidence type="ECO:0000256" key="2">
    <source>
        <dbReference type="ARBA" id="ARBA00022670"/>
    </source>
</evidence>
<feature type="domain" description="NlpC/P60" evidence="5">
    <location>
        <begin position="1"/>
        <end position="135"/>
    </location>
</feature>
<dbReference type="SUPFAM" id="SSF54001">
    <property type="entry name" value="Cysteine proteinases"/>
    <property type="match status" value="1"/>
</dbReference>
<evidence type="ECO:0000259" key="5">
    <source>
        <dbReference type="PROSITE" id="PS51935"/>
    </source>
</evidence>
<sequence length="852" mass="96962">MGNINTAIQWFIQRQGKVYYYMGGRGPNAYDCSSSVYFAMVAAGYFPPGKMGYTDTLFNDLEAIGWKKTSSPVKGDIFIWGVRGSSGGAAGHTGMFINEKDIIHCNAGSNGISVDNYANSHSYSNPPHTIYHDPSNNGGTTVPRRTFTEVEQNVITMFKILRPLGYSLQAIAAKAGNADAESGLKPNTAELGGGPGFGIFQWTSPNYGESGIAYVTRLLRNAGIEGDPRSMEAQVKLGHWGMTNGQWIGVVEPRTFDGFKAGTDVNQLTLAFLRNFERAGVERLQSRQASAQKWYQFLVEYEQDPEGVELPGNEEKKELINAGELEEFGIKEGKLFAKGWHFSSNKPQQTIEVIDATNDKVLKTFDIELKERQDIKEKYQDIEGVEQCGFEIEYKPEKDQSVYLKGIRSDGANKDELIFDGLIMYEPAEDAEIDEYAQTNEKFWFEILENGIVKARGTKILNNLSWENELMYVPETEIELPIYYKKYFIGREEVKLYINNKVFQGIALDVEEDTGSGIIVVPLIHVIDEWNNRQLSTNLACKNRTIMDIFSTYDFRYSKKWHVDFLQDAAKRSIDYVYSRQTKLDALTKTCNLTDDVYWRVGFFFGRLLEIGTFGEKKFYTISTKPSSRQNIRIIEEPTITTENSNVVNAATVYGEKSDSGMSSMSLREVFLEAKSQIKGFPVRILRNAINNERGYDYVNYTKLAPNNAIEYTVVDEESVKRESNTLIESTFSFNDLAPFSVNGETISDEDRAKAARTAYEAAVKRLKQSRYRIYFEMTVERLPQDLNVGDRVRFLYDYQSLIDESCSEYIQDMLKKDDWFYLTKIGYDFGRDQAETNVIRLEKEIRMDRGD</sequence>
<dbReference type="Pfam" id="PF05382">
    <property type="entry name" value="Amidase_5"/>
    <property type="match status" value="1"/>
</dbReference>
<gene>
    <name evidence="6" type="ORF">NRIC_04010</name>
</gene>
<dbReference type="Proteomes" id="UP000290567">
    <property type="component" value="Unassembled WGS sequence"/>
</dbReference>
<dbReference type="Pfam" id="PF18013">
    <property type="entry name" value="Phage_lysozyme2"/>
    <property type="match status" value="1"/>
</dbReference>
<dbReference type="GO" id="GO:0006508">
    <property type="term" value="P:proteolysis"/>
    <property type="evidence" value="ECO:0007669"/>
    <property type="project" value="UniProtKB-KW"/>
</dbReference>
<comment type="similarity">
    <text evidence="1">Belongs to the peptidase C40 family.</text>
</comment>
<keyword evidence="3" id="KW-0378">Hydrolase</keyword>
<dbReference type="AlphaFoldDB" id="A0A4P5P4F6"/>
<dbReference type="Gene3D" id="1.10.530.10">
    <property type="match status" value="1"/>
</dbReference>
<reference evidence="7" key="1">
    <citation type="submission" date="2019-02" db="EMBL/GenBank/DDBJ databases">
        <title>Draft genome sequence of Enterococcus sp. Gos25-1.</title>
        <authorList>
            <person name="Tanaka N."/>
            <person name="Shiwa Y."/>
            <person name="Fujita N."/>
        </authorList>
    </citation>
    <scope>NUCLEOTIDE SEQUENCE [LARGE SCALE GENOMIC DNA]</scope>
    <source>
        <strain evidence="7">Gos25-1</strain>
    </source>
</reference>
<evidence type="ECO:0000256" key="3">
    <source>
        <dbReference type="ARBA" id="ARBA00022801"/>
    </source>
</evidence>
<dbReference type="RefSeq" id="WP_146621018.1">
    <property type="nucleotide sequence ID" value="NZ_BJCC01000003.1"/>
</dbReference>
<evidence type="ECO:0000256" key="1">
    <source>
        <dbReference type="ARBA" id="ARBA00007074"/>
    </source>
</evidence>
<dbReference type="EMBL" id="BJCC01000003">
    <property type="protein sequence ID" value="GCF92510.1"/>
    <property type="molecule type" value="Genomic_DNA"/>
</dbReference>
<keyword evidence="7" id="KW-1185">Reference proteome</keyword>
<protein>
    <submittedName>
        <fullName evidence="6">Endolysin</fullName>
    </submittedName>
</protein>
<dbReference type="InterPro" id="IPR008044">
    <property type="entry name" value="Phage_lysin"/>
</dbReference>
<evidence type="ECO:0000256" key="4">
    <source>
        <dbReference type="ARBA" id="ARBA00022807"/>
    </source>
</evidence>
<dbReference type="Gene3D" id="3.90.1720.10">
    <property type="entry name" value="endopeptidase domain like (from Nostoc punctiforme)"/>
    <property type="match status" value="1"/>
</dbReference>
<keyword evidence="4" id="KW-0788">Thiol protease</keyword>
<dbReference type="InterPro" id="IPR041219">
    <property type="entry name" value="Phage_lysozyme2"/>
</dbReference>
<evidence type="ECO:0000313" key="7">
    <source>
        <dbReference type="Proteomes" id="UP000290567"/>
    </source>
</evidence>
<keyword evidence="2" id="KW-0645">Protease</keyword>
<comment type="caution">
    <text evidence="6">The sequence shown here is derived from an EMBL/GenBank/DDBJ whole genome shotgun (WGS) entry which is preliminary data.</text>
</comment>
<name>A0A4P5P4F6_9ENTE</name>
<dbReference type="PROSITE" id="PS51935">
    <property type="entry name" value="NLPC_P60"/>
    <property type="match status" value="1"/>
</dbReference>
<dbReference type="OrthoDB" id="9805070at2"/>
<proteinExistence type="inferred from homology"/>
<dbReference type="GO" id="GO:0008234">
    <property type="term" value="F:cysteine-type peptidase activity"/>
    <property type="evidence" value="ECO:0007669"/>
    <property type="project" value="UniProtKB-KW"/>
</dbReference>
<dbReference type="InterPro" id="IPR000064">
    <property type="entry name" value="NLP_P60_dom"/>
</dbReference>